<keyword evidence="4" id="KW-0862">Zinc</keyword>
<evidence type="ECO:0000259" key="11">
    <source>
        <dbReference type="PROSITE" id="PS51141"/>
    </source>
</evidence>
<reference evidence="12 13" key="1">
    <citation type="journal article" date="2012" name="Nature">
        <title>Repeated polyploidization of Gossypium genomes and the evolution of spinnable cotton fibres.</title>
        <authorList>
            <person name="Paterson A.H."/>
            <person name="Wendel J.F."/>
            <person name="Gundlach H."/>
            <person name="Guo H."/>
            <person name="Jenkins J."/>
            <person name="Jin D."/>
            <person name="Llewellyn D."/>
            <person name="Showmaker K.C."/>
            <person name="Shu S."/>
            <person name="Udall J."/>
            <person name="Yoo M.J."/>
            <person name="Byers R."/>
            <person name="Chen W."/>
            <person name="Doron-Faigenboim A."/>
            <person name="Duke M.V."/>
            <person name="Gong L."/>
            <person name="Grimwood J."/>
            <person name="Grover C."/>
            <person name="Grupp K."/>
            <person name="Hu G."/>
            <person name="Lee T.H."/>
            <person name="Li J."/>
            <person name="Lin L."/>
            <person name="Liu T."/>
            <person name="Marler B.S."/>
            <person name="Page J.T."/>
            <person name="Roberts A.W."/>
            <person name="Romanel E."/>
            <person name="Sanders W.S."/>
            <person name="Szadkowski E."/>
            <person name="Tan X."/>
            <person name="Tang H."/>
            <person name="Xu C."/>
            <person name="Wang J."/>
            <person name="Wang Z."/>
            <person name="Zhang D."/>
            <person name="Zhang L."/>
            <person name="Ashrafi H."/>
            <person name="Bedon F."/>
            <person name="Bowers J.E."/>
            <person name="Brubaker C.L."/>
            <person name="Chee P.W."/>
            <person name="Das S."/>
            <person name="Gingle A.R."/>
            <person name="Haigler C.H."/>
            <person name="Harker D."/>
            <person name="Hoffmann L.V."/>
            <person name="Hovav R."/>
            <person name="Jones D.C."/>
            <person name="Lemke C."/>
            <person name="Mansoor S."/>
            <person name="ur Rahman M."/>
            <person name="Rainville L.N."/>
            <person name="Rambani A."/>
            <person name="Reddy U.K."/>
            <person name="Rong J.K."/>
            <person name="Saranga Y."/>
            <person name="Scheffler B.E."/>
            <person name="Scheffler J.A."/>
            <person name="Stelly D.M."/>
            <person name="Triplett B.A."/>
            <person name="Van Deynze A."/>
            <person name="Vaslin M.F."/>
            <person name="Waghmare V.N."/>
            <person name="Walford S.A."/>
            <person name="Wright R.J."/>
            <person name="Zaki E.A."/>
            <person name="Zhang T."/>
            <person name="Dennis E.S."/>
            <person name="Mayer K.F."/>
            <person name="Peterson D.G."/>
            <person name="Rokhsar D.S."/>
            <person name="Wang X."/>
            <person name="Schmutz J."/>
        </authorList>
    </citation>
    <scope>NUCLEOTIDE SEQUENCE [LARGE SCALE GENOMIC DNA]</scope>
</reference>
<dbReference type="EMBL" id="CM001746">
    <property type="protein sequence ID" value="KJB41038.1"/>
    <property type="molecule type" value="Genomic_DNA"/>
</dbReference>
<dbReference type="GO" id="GO:0003677">
    <property type="term" value="F:DNA binding"/>
    <property type="evidence" value="ECO:0007669"/>
    <property type="project" value="UniProtKB-KW"/>
</dbReference>
<dbReference type="SMR" id="A0A0D2QP60"/>
<keyword evidence="8" id="KW-0539">Nucleus</keyword>
<dbReference type="GO" id="GO:0005634">
    <property type="term" value="C:nucleus"/>
    <property type="evidence" value="ECO:0007669"/>
    <property type="project" value="UniProtKB-SubCell"/>
</dbReference>
<dbReference type="PROSITE" id="PS51141">
    <property type="entry name" value="ZF_SBP"/>
    <property type="match status" value="1"/>
</dbReference>
<dbReference type="InterPro" id="IPR036893">
    <property type="entry name" value="SBP_sf"/>
</dbReference>
<dbReference type="PANTHER" id="PTHR31251:SF226">
    <property type="entry name" value="SQUAMOSA PROMOTER-BINDING-LIKE PROTEIN 6"/>
    <property type="match status" value="1"/>
</dbReference>
<evidence type="ECO:0000256" key="7">
    <source>
        <dbReference type="ARBA" id="ARBA00023163"/>
    </source>
</evidence>
<proteinExistence type="predicted"/>
<dbReference type="AlphaFoldDB" id="A0A0D2QP60"/>
<dbReference type="SUPFAM" id="SSF103612">
    <property type="entry name" value="SBT domain"/>
    <property type="match status" value="1"/>
</dbReference>
<keyword evidence="5" id="KW-0805">Transcription regulation</keyword>
<dbReference type="InterPro" id="IPR004333">
    <property type="entry name" value="SBP_dom"/>
</dbReference>
<dbReference type="Gene3D" id="4.10.1100.10">
    <property type="entry name" value="Transcription factor, SBP-box domain"/>
    <property type="match status" value="1"/>
</dbReference>
<evidence type="ECO:0000256" key="8">
    <source>
        <dbReference type="ARBA" id="ARBA00023242"/>
    </source>
</evidence>
<dbReference type="PANTHER" id="PTHR31251">
    <property type="entry name" value="SQUAMOSA PROMOTER-BINDING-LIKE PROTEIN 4"/>
    <property type="match status" value="1"/>
</dbReference>
<accession>A0A0D2QP60</accession>
<evidence type="ECO:0000256" key="1">
    <source>
        <dbReference type="ARBA" id="ARBA00004123"/>
    </source>
</evidence>
<dbReference type="Pfam" id="PF03110">
    <property type="entry name" value="SBP"/>
    <property type="match status" value="1"/>
</dbReference>
<comment type="subcellular location">
    <subcellularLocation>
        <location evidence="1">Nucleus</location>
    </subcellularLocation>
</comment>
<dbReference type="InterPro" id="IPR044817">
    <property type="entry name" value="SBP-like"/>
</dbReference>
<name>A0A0D2QP60_GOSRA</name>
<dbReference type="STRING" id="29730.A0A0D2QP60"/>
<dbReference type="Proteomes" id="UP000032304">
    <property type="component" value="Chromosome 7"/>
</dbReference>
<feature type="domain" description="SBP-type" evidence="11">
    <location>
        <begin position="184"/>
        <end position="261"/>
    </location>
</feature>
<gene>
    <name evidence="12" type="ORF">B456_007G087900</name>
</gene>
<keyword evidence="7" id="KW-0804">Transcription</keyword>
<keyword evidence="3 9" id="KW-0863">Zinc-finger</keyword>
<dbReference type="KEGG" id="gra:105802561"/>
<dbReference type="eggNOG" id="ENOG502QQMA">
    <property type="taxonomic scope" value="Eukaryota"/>
</dbReference>
<protein>
    <recommendedName>
        <fullName evidence="11">SBP-type domain-containing protein</fullName>
    </recommendedName>
</protein>
<evidence type="ECO:0000256" key="5">
    <source>
        <dbReference type="ARBA" id="ARBA00023015"/>
    </source>
</evidence>
<evidence type="ECO:0000256" key="10">
    <source>
        <dbReference type="SAM" id="MobiDB-lite"/>
    </source>
</evidence>
<organism evidence="12 13">
    <name type="scientific">Gossypium raimondii</name>
    <name type="common">Peruvian cotton</name>
    <name type="synonym">Gossypium klotzschianum subsp. raimondii</name>
    <dbReference type="NCBI Taxonomy" id="29730"/>
    <lineage>
        <taxon>Eukaryota</taxon>
        <taxon>Viridiplantae</taxon>
        <taxon>Streptophyta</taxon>
        <taxon>Embryophyta</taxon>
        <taxon>Tracheophyta</taxon>
        <taxon>Spermatophyta</taxon>
        <taxon>Magnoliopsida</taxon>
        <taxon>eudicotyledons</taxon>
        <taxon>Gunneridae</taxon>
        <taxon>Pentapetalae</taxon>
        <taxon>rosids</taxon>
        <taxon>malvids</taxon>
        <taxon>Malvales</taxon>
        <taxon>Malvaceae</taxon>
        <taxon>Malvoideae</taxon>
        <taxon>Gossypium</taxon>
    </lineage>
</organism>
<evidence type="ECO:0000256" key="2">
    <source>
        <dbReference type="ARBA" id="ARBA00022723"/>
    </source>
</evidence>
<dbReference type="FunFam" id="4.10.1100.10:FF:000001">
    <property type="entry name" value="Squamosa promoter-binding-like protein 14"/>
    <property type="match status" value="1"/>
</dbReference>
<keyword evidence="13" id="KW-1185">Reference proteome</keyword>
<keyword evidence="6" id="KW-0238">DNA-binding</keyword>
<dbReference type="GO" id="GO:0008270">
    <property type="term" value="F:zinc ion binding"/>
    <property type="evidence" value="ECO:0007669"/>
    <property type="project" value="UniProtKB-KW"/>
</dbReference>
<evidence type="ECO:0000256" key="3">
    <source>
        <dbReference type="ARBA" id="ARBA00022771"/>
    </source>
</evidence>
<sequence length="420" mass="45856">MENGGSMYLGSKGQTGNNSINLAWDLGELNPTSTRFDWGGNDNINAFNLYASTTSTTSSSRAEMISSPSSTLPVANTAAPALMFLPHHVNATLTHHLNQEHSLYAGDGSHMHPDPHLVCLKLGKRHYFEDSTSLTERHLVGGFSIGKKGNPYYNNNIGCGSGGVSGGVEPSSPIAVMGSPASTVPRCQVEGCDVALVNAKEYHRRHKVCEMHSKAPKVVVLGIEQRFCQQCSRFHVVSEFDDSKRSCRRRLAGHNERRRKGSHDSASRNSAQDAKLKTGRFPYHLSLPKGRALSLLSSRADSWISPSDLSSRSSTALQELIAENRAAVLARQLVLDRGWQLNHRGMEDLGVFSSTTAEQHSLLPEPPQGWEKFQETGAELTLNLMQASSSASGMFVRGKSEDEEQECSELWNSLQGTHVV</sequence>
<evidence type="ECO:0000256" key="4">
    <source>
        <dbReference type="ARBA" id="ARBA00022833"/>
    </source>
</evidence>
<feature type="compositionally biased region" description="Basic residues" evidence="10">
    <location>
        <begin position="252"/>
        <end position="261"/>
    </location>
</feature>
<evidence type="ECO:0000313" key="12">
    <source>
        <dbReference type="EMBL" id="KJB41038.1"/>
    </source>
</evidence>
<dbReference type="Gramene" id="KJB41038">
    <property type="protein sequence ID" value="KJB41038"/>
    <property type="gene ID" value="B456_007G087900"/>
</dbReference>
<evidence type="ECO:0000256" key="9">
    <source>
        <dbReference type="PROSITE-ProRule" id="PRU00470"/>
    </source>
</evidence>
<evidence type="ECO:0000313" key="13">
    <source>
        <dbReference type="Proteomes" id="UP000032304"/>
    </source>
</evidence>
<feature type="region of interest" description="Disordered" evidence="10">
    <location>
        <begin position="252"/>
        <end position="273"/>
    </location>
</feature>
<keyword evidence="2" id="KW-0479">Metal-binding</keyword>
<evidence type="ECO:0000256" key="6">
    <source>
        <dbReference type="ARBA" id="ARBA00023125"/>
    </source>
</evidence>
<dbReference type="OrthoDB" id="514967at2759"/>